<name>A0A839INA7_9GAMM</name>
<sequence>MLSEHKWEIGVSAGSYYPSLTQEFWGNDLGLSYEDDHMGMQFFAYSYHIDELDDPEDVACRLFSLQILLNGALRLSWNDNSFIPVEFTYFFKCNGESRHNVHASNIERNPFSSDENIDLLEHPVFPAKGRLHSRILNICKKDEALRSLVFLVGLISTNNSLEKIMTWGTLYKIHDSVKFHSKSNGYDESKLGDSKRIDEFKAACNNSPLLGPFARHGDMGWTEPKSAITDIDEAIDLIIGYAHNFCMEHLKSKHSRKESSA</sequence>
<dbReference type="Proteomes" id="UP000565262">
    <property type="component" value="Unassembled WGS sequence"/>
</dbReference>
<dbReference type="RefSeq" id="WP_182808480.1">
    <property type="nucleotide sequence ID" value="NZ_JACJFM010000008.1"/>
</dbReference>
<accession>A0A839INA7</accession>
<reference evidence="1 2" key="1">
    <citation type="submission" date="2020-08" db="EMBL/GenBank/DDBJ databases">
        <title>Oceanospirillum sp. nov. isolated from marine sediment.</title>
        <authorList>
            <person name="Ji X."/>
        </authorList>
    </citation>
    <scope>NUCLEOTIDE SEQUENCE [LARGE SCALE GENOMIC DNA]</scope>
    <source>
        <strain evidence="1 2">D5</strain>
    </source>
</reference>
<keyword evidence="2" id="KW-1185">Reference proteome</keyword>
<organism evidence="1 2">
    <name type="scientific">Oceanospirillum sediminis</name>
    <dbReference type="NCBI Taxonomy" id="2760088"/>
    <lineage>
        <taxon>Bacteria</taxon>
        <taxon>Pseudomonadati</taxon>
        <taxon>Pseudomonadota</taxon>
        <taxon>Gammaproteobacteria</taxon>
        <taxon>Oceanospirillales</taxon>
        <taxon>Oceanospirillaceae</taxon>
        <taxon>Oceanospirillum</taxon>
    </lineage>
</organism>
<proteinExistence type="predicted"/>
<dbReference type="EMBL" id="JACJFM010000008">
    <property type="protein sequence ID" value="MBB1486705.1"/>
    <property type="molecule type" value="Genomic_DNA"/>
</dbReference>
<evidence type="ECO:0000313" key="1">
    <source>
        <dbReference type="EMBL" id="MBB1486705.1"/>
    </source>
</evidence>
<gene>
    <name evidence="1" type="ORF">H4O21_08800</name>
</gene>
<dbReference type="AlphaFoldDB" id="A0A839INA7"/>
<evidence type="ECO:0000313" key="2">
    <source>
        <dbReference type="Proteomes" id="UP000565262"/>
    </source>
</evidence>
<protein>
    <submittedName>
        <fullName evidence="1">Uncharacterized protein</fullName>
    </submittedName>
</protein>
<comment type="caution">
    <text evidence="1">The sequence shown here is derived from an EMBL/GenBank/DDBJ whole genome shotgun (WGS) entry which is preliminary data.</text>
</comment>